<protein>
    <submittedName>
        <fullName evidence="2">Uncharacterized protein</fullName>
    </submittedName>
</protein>
<evidence type="ECO:0000313" key="3">
    <source>
        <dbReference type="Proteomes" id="UP000515819"/>
    </source>
</evidence>
<keyword evidence="3" id="KW-1185">Reference proteome</keyword>
<organism evidence="2 3">
    <name type="scientific">Wujia chipingensis</name>
    <dbReference type="NCBI Taxonomy" id="2763670"/>
    <lineage>
        <taxon>Bacteria</taxon>
        <taxon>Bacillati</taxon>
        <taxon>Bacillota</taxon>
        <taxon>Clostridia</taxon>
        <taxon>Lachnospirales</taxon>
        <taxon>Lachnospiraceae</taxon>
        <taxon>Wujia</taxon>
    </lineage>
</organism>
<keyword evidence="1" id="KW-1133">Transmembrane helix</keyword>
<accession>A0A7G9FJZ5</accession>
<name>A0A7G9FJZ5_9FIRM</name>
<keyword evidence="1" id="KW-0472">Membrane</keyword>
<proteinExistence type="predicted"/>
<evidence type="ECO:0000256" key="1">
    <source>
        <dbReference type="SAM" id="Phobius"/>
    </source>
</evidence>
<feature type="transmembrane region" description="Helical" evidence="1">
    <location>
        <begin position="6"/>
        <end position="25"/>
    </location>
</feature>
<dbReference type="AlphaFoldDB" id="A0A7G9FJZ5"/>
<evidence type="ECO:0000313" key="2">
    <source>
        <dbReference type="EMBL" id="QNL98876.1"/>
    </source>
</evidence>
<dbReference type="RefSeq" id="WP_249320978.1">
    <property type="nucleotide sequence ID" value="NZ_CP060632.1"/>
</dbReference>
<dbReference type="Proteomes" id="UP000515819">
    <property type="component" value="Chromosome"/>
</dbReference>
<gene>
    <name evidence="2" type="ORF">H9Q76_08960</name>
</gene>
<keyword evidence="1" id="KW-0812">Transmembrane</keyword>
<reference evidence="2 3" key="1">
    <citation type="submission" date="2020-08" db="EMBL/GenBank/DDBJ databases">
        <authorList>
            <person name="Liu C."/>
            <person name="Sun Q."/>
        </authorList>
    </citation>
    <scope>NUCLEOTIDE SEQUENCE [LARGE SCALE GENOMIC DNA]</scope>
    <source>
        <strain evidence="2 3">NSJ-4</strain>
    </source>
</reference>
<sequence>MKKKVMFFLCGVICFSVIIGMIGFVKNKRSIGNGQVTTEEVSSSVAAETATDMAASASDKDEEQQFFEQAVENKEKVEQDGSVFSKGSYQIYNGFGFTVTYFHVYDTYEAFVESEHYNSDYVETDPKDSKWITEEFDNGANFVYAEIEVTNEDRYEKEFLPTMCEIVCTQDDYIAYVDGKSFYGYAYNDFYMSKRDGWEEIQGAEIEKLARYYQIRPGETVTIAIGGTSYVECYTEGDGNGEDPYEFIGEKSVDEVFTSPKYYLEIAGNMPSSGDQAWQEKNIRDALTHIYIECQ</sequence>
<dbReference type="EMBL" id="CP060632">
    <property type="protein sequence ID" value="QNL98876.1"/>
    <property type="molecule type" value="Genomic_DNA"/>
</dbReference>
<dbReference type="KEGG" id="wcp:H9Q76_08960"/>